<feature type="compositionally biased region" description="Low complexity" evidence="1">
    <location>
        <begin position="169"/>
        <end position="181"/>
    </location>
</feature>
<dbReference type="EMBL" id="LUKN01000691">
    <property type="protein sequence ID" value="OAR02431.1"/>
    <property type="molecule type" value="Genomic_DNA"/>
</dbReference>
<comment type="caution">
    <text evidence="2">The sequence shown here is derived from an EMBL/GenBank/DDBJ whole genome shotgun (WGS) entry which is preliminary data.</text>
</comment>
<reference evidence="2 3" key="1">
    <citation type="submission" date="2016-03" db="EMBL/GenBank/DDBJ databases">
        <title>Fine-scale spatial genetic structure of a fungal parasite of coffee scale insects.</title>
        <authorList>
            <person name="Jackson D."/>
            <person name="Zemenick K.A."/>
            <person name="Malloure B."/>
            <person name="Quandt C.A."/>
            <person name="James T.Y."/>
        </authorList>
    </citation>
    <scope>NUCLEOTIDE SEQUENCE [LARGE SCALE GENOMIC DNA]</scope>
    <source>
        <strain evidence="2 3">UM487</strain>
    </source>
</reference>
<gene>
    <name evidence="2" type="ORF">LLEC1_03695</name>
</gene>
<evidence type="ECO:0000256" key="1">
    <source>
        <dbReference type="SAM" id="MobiDB-lite"/>
    </source>
</evidence>
<accession>A0A179ILD3</accession>
<protein>
    <submittedName>
        <fullName evidence="2">Uncharacterized protein</fullName>
    </submittedName>
</protein>
<dbReference type="OrthoDB" id="5213862at2759"/>
<keyword evidence="3" id="KW-1185">Reference proteome</keyword>
<sequence length="513" mass="56796">MPLGLSPYVTSTFVNQDAWPSCRVENDRPSPLRISKQLKTTNQLRDRDHEQVFARPPQDTAYPLQKQSANHLNVAKRRSLWALSSKAVQEEELQTVPPRPYSVGPNMALTAHFVSAPNEKSDAGPRTAEEAEDMLREASRTYSGASELSDSWNSFISGRYSARKPSGARSSSSVIRHVSSSTDGPGCTISMDSILPHVLSPHISIYTNSHGRYFGQDHIWAAVEVSGILSHAYSADGTGAKPAQPKEDEHHLVLILAQIRINPKSVARYANRAHRRHKSDELIADLENQLGDSQMAYMKVKVTYSHSAFSDYFGHEILVGVAQRCTRLETTAVGALKRHNIRSAWSPPPAYSVESIKSAMQKHWKADIVAEWMQRITHSGKGSNPERLQQGHNANRPIQQTMTQVPMQRPAVTMEDMCQVMTVNRISDSQNCLQSFESRAEKRGPCQVPNVGSVRSKGAPSRNTSGTTSTMGSLRKKKSFAAGIWRSLTPSINASKTDVDGSGQGPWNWNAWF</sequence>
<feature type="region of interest" description="Disordered" evidence="1">
    <location>
        <begin position="162"/>
        <end position="182"/>
    </location>
</feature>
<proteinExistence type="predicted"/>
<dbReference type="Proteomes" id="UP000243081">
    <property type="component" value="Unassembled WGS sequence"/>
</dbReference>
<organism evidence="2 3">
    <name type="scientific">Cordyceps confragosa</name>
    <name type="common">Lecanicillium lecanii</name>
    <dbReference type="NCBI Taxonomy" id="2714763"/>
    <lineage>
        <taxon>Eukaryota</taxon>
        <taxon>Fungi</taxon>
        <taxon>Dikarya</taxon>
        <taxon>Ascomycota</taxon>
        <taxon>Pezizomycotina</taxon>
        <taxon>Sordariomycetes</taxon>
        <taxon>Hypocreomycetidae</taxon>
        <taxon>Hypocreales</taxon>
        <taxon>Cordycipitaceae</taxon>
        <taxon>Akanthomyces</taxon>
    </lineage>
</organism>
<dbReference type="AlphaFoldDB" id="A0A179ILD3"/>
<name>A0A179ILD3_CORDF</name>
<feature type="compositionally biased region" description="Polar residues" evidence="1">
    <location>
        <begin position="461"/>
        <end position="472"/>
    </location>
</feature>
<evidence type="ECO:0000313" key="2">
    <source>
        <dbReference type="EMBL" id="OAR02431.1"/>
    </source>
</evidence>
<feature type="region of interest" description="Disordered" evidence="1">
    <location>
        <begin position="441"/>
        <end position="475"/>
    </location>
</feature>
<evidence type="ECO:0000313" key="3">
    <source>
        <dbReference type="Proteomes" id="UP000243081"/>
    </source>
</evidence>